<dbReference type="PANTHER" id="PTHR33577:SF18">
    <property type="entry name" value="HEME HALOPEROXIDASE FAMILY PROFILE DOMAIN-CONTAINING PROTEIN"/>
    <property type="match status" value="1"/>
</dbReference>
<dbReference type="PROSITE" id="PS51405">
    <property type="entry name" value="HEME_HALOPEROXIDASE"/>
    <property type="match status" value="1"/>
</dbReference>
<comment type="cofactor">
    <cofactor evidence="1">
        <name>heme b</name>
        <dbReference type="ChEBI" id="CHEBI:60344"/>
    </cofactor>
</comment>
<evidence type="ECO:0000313" key="10">
    <source>
        <dbReference type="EMBL" id="RDW82870.1"/>
    </source>
</evidence>
<comment type="similarity">
    <text evidence="7">Belongs to the chloroperoxidase family.</text>
</comment>
<keyword evidence="11" id="KW-1185">Reference proteome</keyword>
<evidence type="ECO:0000256" key="2">
    <source>
        <dbReference type="ARBA" id="ARBA00022559"/>
    </source>
</evidence>
<dbReference type="AlphaFoldDB" id="A0A3D8S9F4"/>
<evidence type="ECO:0000256" key="6">
    <source>
        <dbReference type="ARBA" id="ARBA00023004"/>
    </source>
</evidence>
<dbReference type="GO" id="GO:0004601">
    <property type="term" value="F:peroxidase activity"/>
    <property type="evidence" value="ECO:0007669"/>
    <property type="project" value="UniProtKB-KW"/>
</dbReference>
<keyword evidence="4" id="KW-0479">Metal-binding</keyword>
<organism evidence="10 11">
    <name type="scientific">Coleophoma cylindrospora</name>
    <dbReference type="NCBI Taxonomy" id="1849047"/>
    <lineage>
        <taxon>Eukaryota</taxon>
        <taxon>Fungi</taxon>
        <taxon>Dikarya</taxon>
        <taxon>Ascomycota</taxon>
        <taxon>Pezizomycotina</taxon>
        <taxon>Leotiomycetes</taxon>
        <taxon>Helotiales</taxon>
        <taxon>Dermateaceae</taxon>
        <taxon>Coleophoma</taxon>
    </lineage>
</organism>
<feature type="domain" description="Heme haloperoxidase family profile" evidence="9">
    <location>
        <begin position="49"/>
        <end position="259"/>
    </location>
</feature>
<dbReference type="EMBL" id="PDLM01000003">
    <property type="protein sequence ID" value="RDW82870.1"/>
    <property type="molecule type" value="Genomic_DNA"/>
</dbReference>
<name>A0A3D8S9F4_9HELO</name>
<comment type="caution">
    <text evidence="10">The sequence shown here is derived from an EMBL/GenBank/DDBJ whole genome shotgun (WGS) entry which is preliminary data.</text>
</comment>
<keyword evidence="3" id="KW-0349">Heme</keyword>
<keyword evidence="5" id="KW-0560">Oxidoreductase</keyword>
<dbReference type="STRING" id="1849047.A0A3D8S9F4"/>
<evidence type="ECO:0000256" key="3">
    <source>
        <dbReference type="ARBA" id="ARBA00022617"/>
    </source>
</evidence>
<dbReference type="GO" id="GO:0046872">
    <property type="term" value="F:metal ion binding"/>
    <property type="evidence" value="ECO:0007669"/>
    <property type="project" value="UniProtKB-KW"/>
</dbReference>
<dbReference type="InterPro" id="IPR000028">
    <property type="entry name" value="Chloroperoxidase"/>
</dbReference>
<dbReference type="OrthoDB" id="407298at2759"/>
<reference evidence="10 11" key="1">
    <citation type="journal article" date="2018" name="IMA Fungus">
        <title>IMA Genome-F 9: Draft genome sequence of Annulohypoxylon stygium, Aspergillus mulundensis, Berkeleyomyces basicola (syn. Thielaviopsis basicola), Ceratocystis smalleyi, two Cercospora beticola strains, Coleophoma cylindrospora, Fusarium fracticaudum, Phialophora cf. hyalina, and Morchella septimelata.</title>
        <authorList>
            <person name="Wingfield B.D."/>
            <person name="Bills G.F."/>
            <person name="Dong Y."/>
            <person name="Huang W."/>
            <person name="Nel W.J."/>
            <person name="Swalarsk-Parry B.S."/>
            <person name="Vaghefi N."/>
            <person name="Wilken P.M."/>
            <person name="An Z."/>
            <person name="de Beer Z.W."/>
            <person name="De Vos L."/>
            <person name="Chen L."/>
            <person name="Duong T.A."/>
            <person name="Gao Y."/>
            <person name="Hammerbacher A."/>
            <person name="Kikkert J.R."/>
            <person name="Li Y."/>
            <person name="Li H."/>
            <person name="Li K."/>
            <person name="Li Q."/>
            <person name="Liu X."/>
            <person name="Ma X."/>
            <person name="Naidoo K."/>
            <person name="Pethybridge S.J."/>
            <person name="Sun J."/>
            <person name="Steenkamp E.T."/>
            <person name="van der Nest M.A."/>
            <person name="van Wyk S."/>
            <person name="Wingfield M.J."/>
            <person name="Xiong C."/>
            <person name="Yue Q."/>
            <person name="Zhang X."/>
        </authorList>
    </citation>
    <scope>NUCLEOTIDE SEQUENCE [LARGE SCALE GENOMIC DNA]</scope>
    <source>
        <strain evidence="10 11">BP6252</strain>
    </source>
</reference>
<dbReference type="Pfam" id="PF01328">
    <property type="entry name" value="Peroxidase_2"/>
    <property type="match status" value="1"/>
</dbReference>
<evidence type="ECO:0000259" key="9">
    <source>
        <dbReference type="PROSITE" id="PS51405"/>
    </source>
</evidence>
<keyword evidence="8" id="KW-1133">Transmembrane helix</keyword>
<evidence type="ECO:0000256" key="1">
    <source>
        <dbReference type="ARBA" id="ARBA00001970"/>
    </source>
</evidence>
<sequence length="283" mass="31892">MGLLNLISGFFINMFVFVWDWSIFILNILTPTLKSGYIVPSHAVGHNLTWPKYVPPKDGDSRSACPMLNAMANHGILPHDGKNISFTELSTKVRYTFNFASSFSFAVPKFSADFLHRSYWTGRFDLGELNLHNAIEHDASLTREDVALVPDQEKPDLKLVHDLFEEATGTMPDGSPRLTIPDLSRALSKRRVYARSTNKNYTRDFFHDIVGSANSSTMLTIFGGSIADLTPMLTEERFPEHWEPRVSSRFGLTMAKFNGTVLPVEMGVNTKRIEQLETKEGRS</sequence>
<dbReference type="Gene3D" id="1.10.489.10">
    <property type="entry name" value="Chloroperoxidase-like"/>
    <property type="match status" value="1"/>
</dbReference>
<keyword evidence="6" id="KW-0408">Iron</keyword>
<keyword evidence="8" id="KW-0472">Membrane</keyword>
<accession>A0A3D8S9F4</accession>
<dbReference type="InterPro" id="IPR036851">
    <property type="entry name" value="Chloroperoxidase-like_sf"/>
</dbReference>
<evidence type="ECO:0000256" key="5">
    <source>
        <dbReference type="ARBA" id="ARBA00023002"/>
    </source>
</evidence>
<proteinExistence type="inferred from homology"/>
<evidence type="ECO:0000256" key="4">
    <source>
        <dbReference type="ARBA" id="ARBA00022723"/>
    </source>
</evidence>
<evidence type="ECO:0000313" key="11">
    <source>
        <dbReference type="Proteomes" id="UP000256645"/>
    </source>
</evidence>
<dbReference type="SUPFAM" id="SSF47571">
    <property type="entry name" value="Cloroperoxidase"/>
    <property type="match status" value="1"/>
</dbReference>
<evidence type="ECO:0000256" key="7">
    <source>
        <dbReference type="ARBA" id="ARBA00025795"/>
    </source>
</evidence>
<keyword evidence="8" id="KW-0812">Transmembrane</keyword>
<dbReference type="PANTHER" id="PTHR33577">
    <property type="entry name" value="STERIGMATOCYSTIN BIOSYNTHESIS PEROXIDASE STCC-RELATED"/>
    <property type="match status" value="1"/>
</dbReference>
<evidence type="ECO:0000256" key="8">
    <source>
        <dbReference type="SAM" id="Phobius"/>
    </source>
</evidence>
<dbReference type="Proteomes" id="UP000256645">
    <property type="component" value="Unassembled WGS sequence"/>
</dbReference>
<gene>
    <name evidence="10" type="ORF">BP6252_03982</name>
</gene>
<feature type="transmembrane region" description="Helical" evidence="8">
    <location>
        <begin position="6"/>
        <end position="29"/>
    </location>
</feature>
<keyword evidence="2" id="KW-0575">Peroxidase</keyword>
<protein>
    <recommendedName>
        <fullName evidence="9">Heme haloperoxidase family profile domain-containing protein</fullName>
    </recommendedName>
</protein>